<reference evidence="10 11" key="1">
    <citation type="submission" date="2018-08" db="EMBL/GenBank/DDBJ databases">
        <title>A genome reference for cultivated species of the human gut microbiota.</title>
        <authorList>
            <person name="Zou Y."/>
            <person name="Xue W."/>
            <person name="Luo G."/>
        </authorList>
    </citation>
    <scope>NUCLEOTIDE SEQUENCE [LARGE SCALE GENOMIC DNA]</scope>
    <source>
        <strain evidence="10 11">AM07-24</strain>
    </source>
</reference>
<evidence type="ECO:0000256" key="8">
    <source>
        <dbReference type="SAM" id="Phobius"/>
    </source>
</evidence>
<dbReference type="STRING" id="1776384.GCA_900086585_01082"/>
<evidence type="ECO:0000259" key="9">
    <source>
        <dbReference type="PROSITE" id="PS50850"/>
    </source>
</evidence>
<gene>
    <name evidence="10" type="ORF">DW099_12555</name>
</gene>
<feature type="domain" description="Major facilitator superfamily (MFS) profile" evidence="9">
    <location>
        <begin position="221"/>
        <end position="410"/>
    </location>
</feature>
<dbReference type="RefSeq" id="WP_067534794.1">
    <property type="nucleotide sequence ID" value="NZ_AP025567.1"/>
</dbReference>
<evidence type="ECO:0000256" key="3">
    <source>
        <dbReference type="ARBA" id="ARBA00022475"/>
    </source>
</evidence>
<protein>
    <submittedName>
        <fullName evidence="10">MFS transporter</fullName>
    </submittedName>
</protein>
<feature type="transmembrane region" description="Helical" evidence="8">
    <location>
        <begin position="259"/>
        <end position="275"/>
    </location>
</feature>
<keyword evidence="7 8" id="KW-0472">Membrane</keyword>
<feature type="transmembrane region" description="Helical" evidence="8">
    <location>
        <begin position="221"/>
        <end position="239"/>
    </location>
</feature>
<keyword evidence="11" id="KW-1185">Reference proteome</keyword>
<dbReference type="Gene3D" id="1.20.1250.20">
    <property type="entry name" value="MFS general substrate transporter like domains"/>
    <property type="match status" value="2"/>
</dbReference>
<feature type="transmembrane region" description="Helical" evidence="8">
    <location>
        <begin position="41"/>
        <end position="59"/>
    </location>
</feature>
<evidence type="ECO:0000256" key="2">
    <source>
        <dbReference type="ARBA" id="ARBA00022448"/>
    </source>
</evidence>
<dbReference type="PANTHER" id="PTHR23522:SF10">
    <property type="entry name" value="3-PHENYLPROPIONIC ACID TRANSPORTER-RELATED"/>
    <property type="match status" value="1"/>
</dbReference>
<comment type="subcellular location">
    <subcellularLocation>
        <location evidence="1">Cell inner membrane</location>
        <topology evidence="1">Multi-pass membrane protein</topology>
    </subcellularLocation>
</comment>
<evidence type="ECO:0000313" key="10">
    <source>
        <dbReference type="EMBL" id="RHJ87517.1"/>
    </source>
</evidence>
<evidence type="ECO:0000256" key="7">
    <source>
        <dbReference type="ARBA" id="ARBA00023136"/>
    </source>
</evidence>
<feature type="transmembrane region" description="Helical" evidence="8">
    <location>
        <begin position="374"/>
        <end position="395"/>
    </location>
</feature>
<evidence type="ECO:0000256" key="5">
    <source>
        <dbReference type="ARBA" id="ARBA00022692"/>
    </source>
</evidence>
<comment type="caution">
    <text evidence="10">The sequence shown here is derived from an EMBL/GenBank/DDBJ whole genome shotgun (WGS) entry which is preliminary data.</text>
</comment>
<feature type="transmembrane region" description="Helical" evidence="8">
    <location>
        <begin position="97"/>
        <end position="117"/>
    </location>
</feature>
<proteinExistence type="predicted"/>
<keyword evidence="6 8" id="KW-1133">Transmembrane helix</keyword>
<feature type="transmembrane region" description="Helical" evidence="8">
    <location>
        <begin position="312"/>
        <end position="333"/>
    </location>
</feature>
<dbReference type="OrthoDB" id="1653456at2"/>
<feature type="transmembrane region" description="Helical" evidence="8">
    <location>
        <begin position="287"/>
        <end position="306"/>
    </location>
</feature>
<feature type="transmembrane region" description="Helical" evidence="8">
    <location>
        <begin position="345"/>
        <end position="368"/>
    </location>
</feature>
<organism evidence="10 11">
    <name type="scientific">Emergencia timonensis</name>
    <dbReference type="NCBI Taxonomy" id="1776384"/>
    <lineage>
        <taxon>Bacteria</taxon>
        <taxon>Bacillati</taxon>
        <taxon>Bacillota</taxon>
        <taxon>Clostridia</taxon>
        <taxon>Peptostreptococcales</taxon>
        <taxon>Anaerovoracaceae</taxon>
        <taxon>Emergencia</taxon>
    </lineage>
</organism>
<dbReference type="PANTHER" id="PTHR23522">
    <property type="entry name" value="BLL5896 PROTEIN"/>
    <property type="match status" value="1"/>
</dbReference>
<keyword evidence="2" id="KW-0813">Transport</keyword>
<dbReference type="InterPro" id="IPR036259">
    <property type="entry name" value="MFS_trans_sf"/>
</dbReference>
<dbReference type="GO" id="GO:0005886">
    <property type="term" value="C:plasma membrane"/>
    <property type="evidence" value="ECO:0007669"/>
    <property type="project" value="UniProtKB-SubCell"/>
</dbReference>
<accession>A0A415E1K9</accession>
<dbReference type="Proteomes" id="UP000284841">
    <property type="component" value="Unassembled WGS sequence"/>
</dbReference>
<dbReference type="EMBL" id="QRMS01000003">
    <property type="protein sequence ID" value="RHJ87517.1"/>
    <property type="molecule type" value="Genomic_DNA"/>
</dbReference>
<dbReference type="InterPro" id="IPR024989">
    <property type="entry name" value="MFS_assoc_dom"/>
</dbReference>
<dbReference type="GeneID" id="83003469"/>
<feature type="transmembrane region" description="Helical" evidence="8">
    <location>
        <begin position="16"/>
        <end position="35"/>
    </location>
</feature>
<keyword evidence="4" id="KW-0997">Cell inner membrane</keyword>
<dbReference type="Pfam" id="PF12832">
    <property type="entry name" value="MFS_1_like"/>
    <property type="match status" value="1"/>
</dbReference>
<keyword evidence="3" id="KW-1003">Cell membrane</keyword>
<keyword evidence="5 8" id="KW-0812">Transmembrane</keyword>
<sequence>MGKLLNFKYACTQGTYWMIYGVVGSFASVFLLARGYSNSEIGVILAVANVVAVVLQPLVADFADRSKKITLIGIIQLMTIIMILMMAGLCVLQKKTLALSLIFLMLIAWHTILQPLINSLSFKLEECGIHISFGVARGVGSLAYSALVGVLGTMVETYGVMVMPITGEVVLVMLLISLALTKSQYNKVKAVNTEEGVIDVKLKEETVEEINLVDFIKRNKMFLVVNIGVIGVYFSNQILNNYMIQVVSDVGGDSEDMGRILSLMAFLEIPVMFCFDNLRKRFTCQLMLKVSAVGFVVKIAMCYIATTVTMVYIAQLFQLISFGLFLPAMVHFIDEMMSKGEAVKGQALFTMMVTVTTMISSLFGGIILDISGAKMLTLVATVVTTIGALIIIGSVDRVKKQENEKGKGLS</sequence>
<evidence type="ECO:0000256" key="1">
    <source>
        <dbReference type="ARBA" id="ARBA00004429"/>
    </source>
</evidence>
<dbReference type="GO" id="GO:0015528">
    <property type="term" value="F:lactose:proton symporter activity"/>
    <property type="evidence" value="ECO:0007669"/>
    <property type="project" value="TreeGrafter"/>
</dbReference>
<evidence type="ECO:0000256" key="6">
    <source>
        <dbReference type="ARBA" id="ARBA00022989"/>
    </source>
</evidence>
<name>A0A415E1K9_9FIRM</name>
<evidence type="ECO:0000256" key="4">
    <source>
        <dbReference type="ARBA" id="ARBA00022519"/>
    </source>
</evidence>
<dbReference type="GO" id="GO:0030395">
    <property type="term" value="F:lactose binding"/>
    <property type="evidence" value="ECO:0007669"/>
    <property type="project" value="TreeGrafter"/>
</dbReference>
<feature type="transmembrane region" description="Helical" evidence="8">
    <location>
        <begin position="71"/>
        <end position="91"/>
    </location>
</feature>
<dbReference type="AlphaFoldDB" id="A0A415E1K9"/>
<dbReference type="SUPFAM" id="SSF103473">
    <property type="entry name" value="MFS general substrate transporter"/>
    <property type="match status" value="1"/>
</dbReference>
<dbReference type="PROSITE" id="PS50850">
    <property type="entry name" value="MFS"/>
    <property type="match status" value="1"/>
</dbReference>
<feature type="transmembrane region" description="Helical" evidence="8">
    <location>
        <begin position="158"/>
        <end position="180"/>
    </location>
</feature>
<evidence type="ECO:0000313" key="11">
    <source>
        <dbReference type="Proteomes" id="UP000284841"/>
    </source>
</evidence>
<dbReference type="InterPro" id="IPR020846">
    <property type="entry name" value="MFS_dom"/>
</dbReference>